<evidence type="ECO:0000313" key="1">
    <source>
        <dbReference type="EMBL" id="KXB33257.1"/>
    </source>
</evidence>
<dbReference type="AlphaFoldDB" id="A0A133XQN6"/>
<name>A0A133XQN6_9ACTN</name>
<proteinExistence type="predicted"/>
<gene>
    <name evidence="1" type="ORF">HMPREF3192_01229</name>
</gene>
<comment type="caution">
    <text evidence="1">The sequence shown here is derived from an EMBL/GenBank/DDBJ whole genome shotgun (WGS) entry which is preliminary data.</text>
</comment>
<dbReference type="EMBL" id="LSCR01000040">
    <property type="protein sequence ID" value="KXB33257.1"/>
    <property type="molecule type" value="Genomic_DNA"/>
</dbReference>
<accession>A0A133XQN6</accession>
<keyword evidence="2" id="KW-1185">Reference proteome</keyword>
<organism evidence="1 2">
    <name type="scientific">Atopobium deltae</name>
    <dbReference type="NCBI Taxonomy" id="1393034"/>
    <lineage>
        <taxon>Bacteria</taxon>
        <taxon>Bacillati</taxon>
        <taxon>Actinomycetota</taxon>
        <taxon>Coriobacteriia</taxon>
        <taxon>Coriobacteriales</taxon>
        <taxon>Atopobiaceae</taxon>
        <taxon>Atopobium</taxon>
    </lineage>
</organism>
<sequence>MRYSCNKRATSIISFAQYQHIEHRYIASYRELSRAISNCHKLSSYREFFIARAFKTKE</sequence>
<dbReference type="STRING" id="1393034.HMPREF3192_01229"/>
<dbReference type="PATRIC" id="fig|1393034.3.peg.1198"/>
<reference evidence="2" key="1">
    <citation type="submission" date="2016-01" db="EMBL/GenBank/DDBJ databases">
        <authorList>
            <person name="Mitreva M."/>
            <person name="Pepin K.H."/>
            <person name="Mihindukulasuriya K.A."/>
            <person name="Fulton R."/>
            <person name="Fronick C."/>
            <person name="O'Laughlin M."/>
            <person name="Miner T."/>
            <person name="Herter B."/>
            <person name="Rosa B.A."/>
            <person name="Cordes M."/>
            <person name="Tomlinson C."/>
            <person name="Wollam A."/>
            <person name="Palsikar V.B."/>
            <person name="Mardis E.R."/>
            <person name="Wilson R.K."/>
        </authorList>
    </citation>
    <scope>NUCLEOTIDE SEQUENCE [LARGE SCALE GENOMIC DNA]</scope>
    <source>
        <strain evidence="2">DNF00019</strain>
    </source>
</reference>
<dbReference type="Proteomes" id="UP000070675">
    <property type="component" value="Unassembled WGS sequence"/>
</dbReference>
<protein>
    <submittedName>
        <fullName evidence="1">Uncharacterized protein</fullName>
    </submittedName>
</protein>
<evidence type="ECO:0000313" key="2">
    <source>
        <dbReference type="Proteomes" id="UP000070675"/>
    </source>
</evidence>